<organism evidence="3 4">
    <name type="scientific">Lithocarpus litseifolius</name>
    <dbReference type="NCBI Taxonomy" id="425828"/>
    <lineage>
        <taxon>Eukaryota</taxon>
        <taxon>Viridiplantae</taxon>
        <taxon>Streptophyta</taxon>
        <taxon>Embryophyta</taxon>
        <taxon>Tracheophyta</taxon>
        <taxon>Spermatophyta</taxon>
        <taxon>Magnoliopsida</taxon>
        <taxon>eudicotyledons</taxon>
        <taxon>Gunneridae</taxon>
        <taxon>Pentapetalae</taxon>
        <taxon>rosids</taxon>
        <taxon>fabids</taxon>
        <taxon>Fagales</taxon>
        <taxon>Fagaceae</taxon>
        <taxon>Lithocarpus</taxon>
    </lineage>
</organism>
<dbReference type="GO" id="GO:0004860">
    <property type="term" value="F:protein kinase inhibitor activity"/>
    <property type="evidence" value="ECO:0007669"/>
    <property type="project" value="UniProtKB-KW"/>
</dbReference>
<dbReference type="GO" id="GO:0032875">
    <property type="term" value="P:regulation of DNA endoreduplication"/>
    <property type="evidence" value="ECO:0007669"/>
    <property type="project" value="InterPro"/>
</dbReference>
<protein>
    <submittedName>
        <fullName evidence="3">Uncharacterized protein</fullName>
    </submittedName>
</protein>
<dbReference type="PANTHER" id="PTHR33142:SF15">
    <property type="entry name" value="CYCLIN-DEPENDENT PROTEIN KINASE INHIBITOR SMR4"/>
    <property type="match status" value="1"/>
</dbReference>
<dbReference type="GO" id="GO:0005634">
    <property type="term" value="C:nucleus"/>
    <property type="evidence" value="ECO:0007669"/>
    <property type="project" value="TreeGrafter"/>
</dbReference>
<name>A0AAW2D0D6_9ROSI</name>
<comment type="caution">
    <text evidence="3">The sequence shown here is derived from an EMBL/GenBank/DDBJ whole genome shotgun (WGS) entry which is preliminary data.</text>
</comment>
<keyword evidence="2" id="KW-0131">Cell cycle</keyword>
<dbReference type="AlphaFoldDB" id="A0AAW2D0D6"/>
<reference evidence="3 4" key="1">
    <citation type="submission" date="2024-01" db="EMBL/GenBank/DDBJ databases">
        <title>A telomere-to-telomere, gap-free genome of sweet tea (Lithocarpus litseifolius).</title>
        <authorList>
            <person name="Zhou J."/>
        </authorList>
    </citation>
    <scope>NUCLEOTIDE SEQUENCE [LARGE SCALE GENOMIC DNA]</scope>
    <source>
        <strain evidence="3">Zhou-2022a</strain>
        <tissue evidence="3">Leaf</tissue>
    </source>
</reference>
<sequence>MSRLQALQPIEVFSRPLTHRVTMEVIIEEGCRTPRHSECQIPADLACPPAPKKKKVGYVMKQRDPPKNGYFQPPDLEVLFTIAPRREAFAWT</sequence>
<proteinExistence type="predicted"/>
<accession>A0AAW2D0D6</accession>
<evidence type="ECO:0000313" key="4">
    <source>
        <dbReference type="Proteomes" id="UP001459277"/>
    </source>
</evidence>
<dbReference type="InterPro" id="IPR040389">
    <property type="entry name" value="SMR"/>
</dbReference>
<evidence type="ECO:0000256" key="1">
    <source>
        <dbReference type="ARBA" id="ARBA00023013"/>
    </source>
</evidence>
<evidence type="ECO:0000256" key="2">
    <source>
        <dbReference type="ARBA" id="ARBA00023306"/>
    </source>
</evidence>
<keyword evidence="1" id="KW-0649">Protein kinase inhibitor</keyword>
<dbReference type="EMBL" id="JAZDWU010000005">
    <property type="protein sequence ID" value="KAL0003144.1"/>
    <property type="molecule type" value="Genomic_DNA"/>
</dbReference>
<dbReference type="Proteomes" id="UP001459277">
    <property type="component" value="Unassembled WGS sequence"/>
</dbReference>
<evidence type="ECO:0000313" key="3">
    <source>
        <dbReference type="EMBL" id="KAL0003144.1"/>
    </source>
</evidence>
<keyword evidence="4" id="KW-1185">Reference proteome</keyword>
<dbReference type="PANTHER" id="PTHR33142">
    <property type="entry name" value="CYCLIN-DEPENDENT PROTEIN KINASE INHIBITOR SMR13"/>
    <property type="match status" value="1"/>
</dbReference>
<gene>
    <name evidence="3" type="ORF">SO802_016925</name>
</gene>